<evidence type="ECO:0000256" key="1">
    <source>
        <dbReference type="ARBA" id="ARBA00004123"/>
    </source>
</evidence>
<dbReference type="Proteomes" id="UP000516314">
    <property type="component" value="Chromosome 1"/>
</dbReference>
<evidence type="ECO:0000313" key="11">
    <source>
        <dbReference type="Proteomes" id="UP000516314"/>
    </source>
</evidence>
<dbReference type="InterPro" id="IPR015300">
    <property type="entry name" value="DNA-bd_pseudobarrel_sf"/>
</dbReference>
<dbReference type="InterPro" id="IPR003340">
    <property type="entry name" value="B3_DNA-bd"/>
</dbReference>
<evidence type="ECO:0000313" key="9">
    <source>
        <dbReference type="Proteomes" id="UP000426265"/>
    </source>
</evidence>
<keyword evidence="4" id="KW-0804">Transcription</keyword>
<dbReference type="PANTHER" id="PTHR31541:SF56">
    <property type="entry name" value="DOMAIN PROTEIN, PUTATIVE (DUF313)-RELATED"/>
    <property type="match status" value="1"/>
</dbReference>
<evidence type="ECO:0000313" key="7">
    <source>
        <dbReference type="EMBL" id="CAD5311714.1"/>
    </source>
</evidence>
<accession>A0A654E7Y9</accession>
<evidence type="ECO:0000313" key="8">
    <source>
        <dbReference type="EMBL" id="VYS44975.1"/>
    </source>
</evidence>
<evidence type="ECO:0000256" key="3">
    <source>
        <dbReference type="ARBA" id="ARBA00023125"/>
    </source>
</evidence>
<dbReference type="EMBL" id="LR881466">
    <property type="protein sequence ID" value="CAD5311714.1"/>
    <property type="molecule type" value="Genomic_DNA"/>
</dbReference>
<proteinExistence type="predicted"/>
<dbReference type="Proteomes" id="UP000426265">
    <property type="component" value="Unassembled WGS sequence"/>
</dbReference>
<evidence type="ECO:0000313" key="10">
    <source>
        <dbReference type="Proteomes" id="UP000434276"/>
    </source>
</evidence>
<sequence>METPPMWLEELMIKKNGSTPKLIVKKTLSQSDVALRQARLLIPPTQMVTKVFLTQEEEGSSRNEGVSVLLVDTNQNDHTLGLRKWNKKFHLCDGWNDVVAQNGFKVKQVLPLWSFRCEEGKLCFALPPKEKHESFLEDFEEVMEKVDPFLKENYYLDTLFHDDSDYIDPGPVDSSLEETDVIVEHFDACH</sequence>
<dbReference type="SUPFAM" id="SSF101936">
    <property type="entry name" value="DNA-binding pseudobarrel domain"/>
    <property type="match status" value="1"/>
</dbReference>
<keyword evidence="2" id="KW-0805">Transcription regulation</keyword>
<dbReference type="ExpressionAtlas" id="A0A5S9SKJ4">
    <property type="expression patterns" value="differential"/>
</dbReference>
<dbReference type="GO" id="GO:0005634">
    <property type="term" value="C:nucleus"/>
    <property type="evidence" value="ECO:0007669"/>
    <property type="project" value="UniProtKB-SubCell"/>
</dbReference>
<dbReference type="InterPro" id="IPR005508">
    <property type="entry name" value="At2g31720-like"/>
</dbReference>
<comment type="subcellular location">
    <subcellularLocation>
        <location evidence="1">Nucleus</location>
    </subcellularLocation>
</comment>
<dbReference type="Gene3D" id="2.40.330.10">
    <property type="entry name" value="DNA-binding pseudobarrel domain"/>
    <property type="match status" value="1"/>
</dbReference>
<reference evidence="7 11" key="2">
    <citation type="submission" date="2020-09" db="EMBL/GenBank/DDBJ databases">
        <authorList>
            <person name="Ashkenazy H."/>
        </authorList>
    </citation>
    <scope>NUCLEOTIDE SEQUENCE [LARGE SCALE GENOMIC DNA]</scope>
    <source>
        <strain evidence="11">cv. Cdm-0</strain>
    </source>
</reference>
<evidence type="ECO:0000256" key="2">
    <source>
        <dbReference type="ARBA" id="ARBA00023015"/>
    </source>
</evidence>
<dbReference type="EMBL" id="CACRSJ010000104">
    <property type="protein sequence ID" value="VYS44975.1"/>
    <property type="molecule type" value="Genomic_DNA"/>
</dbReference>
<dbReference type="Pfam" id="PF03754">
    <property type="entry name" value="At2g31720-like"/>
    <property type="match status" value="1"/>
</dbReference>
<evidence type="ECO:0000256" key="5">
    <source>
        <dbReference type="ARBA" id="ARBA00023242"/>
    </source>
</evidence>
<organism evidence="6 10">
    <name type="scientific">Arabidopsis thaliana</name>
    <name type="common">Mouse-ear cress</name>
    <dbReference type="NCBI Taxonomy" id="3702"/>
    <lineage>
        <taxon>Eukaryota</taxon>
        <taxon>Viridiplantae</taxon>
        <taxon>Streptophyta</taxon>
        <taxon>Embryophyta</taxon>
        <taxon>Tracheophyta</taxon>
        <taxon>Spermatophyta</taxon>
        <taxon>Magnoliopsida</taxon>
        <taxon>eudicotyledons</taxon>
        <taxon>Gunneridae</taxon>
        <taxon>Pentapetalae</taxon>
        <taxon>rosids</taxon>
        <taxon>malvids</taxon>
        <taxon>Brassicales</taxon>
        <taxon>Brassicaceae</taxon>
        <taxon>Camelineae</taxon>
        <taxon>Arabidopsis</taxon>
    </lineage>
</organism>
<evidence type="ECO:0000313" key="6">
    <source>
        <dbReference type="EMBL" id="CAA0164154.1"/>
    </source>
</evidence>
<dbReference type="EMBL" id="CACSHJ010000087">
    <property type="protein sequence ID" value="CAA0164154.1"/>
    <property type="molecule type" value="Genomic_DNA"/>
</dbReference>
<dbReference type="AlphaFoldDB" id="A0A5S9SKJ4"/>
<name>A0A5S9SKJ4_ARATH</name>
<accession>A0A5S9SKJ4</accession>
<evidence type="ECO:0000256" key="4">
    <source>
        <dbReference type="ARBA" id="ARBA00023163"/>
    </source>
</evidence>
<keyword evidence="5" id="KW-0539">Nucleus</keyword>
<gene>
    <name evidence="8" type="ORF">AN1_LOCUS482</name>
    <name evidence="7" type="ORF">AT9943_LOCUS305</name>
    <name evidence="6" type="ORF">C24_LOCUS394</name>
</gene>
<protein>
    <submittedName>
        <fullName evidence="7">(thale cress) hypothetical protein</fullName>
    </submittedName>
</protein>
<reference evidence="6 10" key="1">
    <citation type="submission" date="2019-12" db="EMBL/GenBank/DDBJ databases">
        <authorList>
            <person name="Jiao W.-B."/>
            <person name="Schneeberger K."/>
        </authorList>
    </citation>
    <scope>NUCLEOTIDE SEQUENCE [LARGE SCALE GENOMIC DNA]</scope>
    <source>
        <strain evidence="9">cv. An-1</strain>
        <strain evidence="10">cv. C24</strain>
    </source>
</reference>
<dbReference type="GO" id="GO:0003677">
    <property type="term" value="F:DNA binding"/>
    <property type="evidence" value="ECO:0007669"/>
    <property type="project" value="UniProtKB-KW"/>
</dbReference>
<dbReference type="PANTHER" id="PTHR31541">
    <property type="entry name" value="B3 DOMAIN PLANT PROTEIN-RELATED"/>
    <property type="match status" value="1"/>
</dbReference>
<dbReference type="CDD" id="cd10017">
    <property type="entry name" value="B3_DNA"/>
    <property type="match status" value="1"/>
</dbReference>
<dbReference type="OrthoDB" id="1935604at2759"/>
<keyword evidence="3" id="KW-0238">DNA-binding</keyword>
<dbReference type="Proteomes" id="UP000434276">
    <property type="component" value="Unassembled WGS sequence"/>
</dbReference>